<dbReference type="Proteomes" id="UP001500582">
    <property type="component" value="Unassembled WGS sequence"/>
</dbReference>
<keyword evidence="5" id="KW-1185">Reference proteome</keyword>
<feature type="compositionally biased region" description="Polar residues" evidence="1">
    <location>
        <begin position="24"/>
        <end position="36"/>
    </location>
</feature>
<dbReference type="Pfam" id="PF16130">
    <property type="entry name" value="DUF4842"/>
    <property type="match status" value="1"/>
</dbReference>
<organism evidence="4 5">
    <name type="scientific">Mucilaginibacter gynuensis</name>
    <dbReference type="NCBI Taxonomy" id="1302236"/>
    <lineage>
        <taxon>Bacteria</taxon>
        <taxon>Pseudomonadati</taxon>
        <taxon>Bacteroidota</taxon>
        <taxon>Sphingobacteriia</taxon>
        <taxon>Sphingobacteriales</taxon>
        <taxon>Sphingobacteriaceae</taxon>
        <taxon>Mucilaginibacter</taxon>
    </lineage>
</organism>
<feature type="domain" description="DUF4114" evidence="2">
    <location>
        <begin position="311"/>
        <end position="394"/>
    </location>
</feature>
<evidence type="ECO:0000313" key="4">
    <source>
        <dbReference type="EMBL" id="GAA4334530.1"/>
    </source>
</evidence>
<name>A0ABP8H5F4_9SPHI</name>
<evidence type="ECO:0000259" key="3">
    <source>
        <dbReference type="Pfam" id="PF16130"/>
    </source>
</evidence>
<gene>
    <name evidence="4" type="ORF">GCM10023149_41950</name>
</gene>
<comment type="caution">
    <text evidence="4">The sequence shown here is derived from an EMBL/GenBank/DDBJ whole genome shotgun (WGS) entry which is preliminary data.</text>
</comment>
<dbReference type="PROSITE" id="PS51257">
    <property type="entry name" value="PROKAR_LIPOPROTEIN"/>
    <property type="match status" value="1"/>
</dbReference>
<evidence type="ECO:0000313" key="5">
    <source>
        <dbReference type="Proteomes" id="UP001500582"/>
    </source>
</evidence>
<evidence type="ECO:0000256" key="1">
    <source>
        <dbReference type="SAM" id="MobiDB-lite"/>
    </source>
</evidence>
<reference evidence="5" key="1">
    <citation type="journal article" date="2019" name="Int. J. Syst. Evol. Microbiol.">
        <title>The Global Catalogue of Microorganisms (GCM) 10K type strain sequencing project: providing services to taxonomists for standard genome sequencing and annotation.</title>
        <authorList>
            <consortium name="The Broad Institute Genomics Platform"/>
            <consortium name="The Broad Institute Genome Sequencing Center for Infectious Disease"/>
            <person name="Wu L."/>
            <person name="Ma J."/>
        </authorList>
    </citation>
    <scope>NUCLEOTIDE SEQUENCE [LARGE SCALE GENOMIC DNA]</scope>
    <source>
        <strain evidence="5">JCM 17705</strain>
    </source>
</reference>
<accession>A0ABP8H5F4</accession>
<feature type="region of interest" description="Disordered" evidence="1">
    <location>
        <begin position="23"/>
        <end position="43"/>
    </location>
</feature>
<dbReference type="RefSeq" id="WP_345213139.1">
    <property type="nucleotide sequence ID" value="NZ_BAABFT010000014.1"/>
</dbReference>
<evidence type="ECO:0000259" key="2">
    <source>
        <dbReference type="Pfam" id="PF13448"/>
    </source>
</evidence>
<dbReference type="InterPro" id="IPR025193">
    <property type="entry name" value="DUF4114"/>
</dbReference>
<proteinExistence type="predicted"/>
<feature type="domain" description="DUF4842" evidence="3">
    <location>
        <begin position="478"/>
        <end position="685"/>
    </location>
</feature>
<dbReference type="Pfam" id="PF13448">
    <property type="entry name" value="DUF4114"/>
    <property type="match status" value="1"/>
</dbReference>
<protein>
    <submittedName>
        <fullName evidence="4">LruC domain-containing protein</fullName>
    </submittedName>
</protein>
<dbReference type="InterPro" id="IPR031025">
    <property type="entry name" value="LruC_dom"/>
</dbReference>
<sequence>MKKHLTLLIALAVTGMVSCKKDVQTGSDNTTPTTAANGKAAPDGFNFKTSNEVNVNITLRANNDEPLSNVLVRIFDPANTNADEALYTGMTDNAGNIQAKVNVPAGLSQVIIDPAYVGLMRNAIAKINGSATTVVIGGKTTFSGDIIAQAVTQKNRKIFSTGTQAVTSTQFVYPAPYTSASDAIYDDANFPLYLGVPKYKETQRANITPLMLKYINASLPESVPVEKLHPKYLTKKAVPTINVIKTSEVDVTFISEGATYQNTLAYYTYPTNNPPKNANDIKKATFVFPNTSAAGSGGALQAGDQVKLGTFEAGTTIAFIVLRNSWTGSSIQTDVDKFYSIDAFNPETDNTIKKHTVVLNDDVHNHFVVGFEDIARNEAICDHDFNDIVFYAKATVADAIDPTDIPIIDKGTDTDGDGVSDEADQYPNDPERAFDSYYPSKTRFAQVAFEDNWPKKGDYDMNDLVIDYRYKFVLNAKNQVVDLQGLYVPIAAGASFKNGFGVQFPVPASAVKRVRGQQLIGNYIKRTAEGNEAGQSKAVIIPFDNHDAVLSYFDGSYFVNTKPEKDKVEGKRVTVTINFNAPIDQSALSVADFNPFLISNLNRGAEVHLPGYLPTDLANAKLFGTDDDSTNPAANRYYLSPNNLPWAISYQYSVKYPIEGVNINDAYLHFNEWAMSAGRQYPEWYTNEGAGYRDVSKLYQK</sequence>
<dbReference type="EMBL" id="BAABFT010000014">
    <property type="protein sequence ID" value="GAA4334530.1"/>
    <property type="molecule type" value="Genomic_DNA"/>
</dbReference>
<dbReference type="InterPro" id="IPR032295">
    <property type="entry name" value="DUF4842"/>
</dbReference>
<dbReference type="NCBIfam" id="TIGR04456">
    <property type="entry name" value="LruC_dom"/>
    <property type="match status" value="1"/>
</dbReference>